<sequence>MTKMNNSENIAFTNNAKNATLNSLLIAYENKCVELKIMKDAISMYQNSFLKKEKVLKEEKQKLEELNYQVWSVENSLCEQVWQFSHEHNFSDIFKYYPFVMKTDHCAKQRNNDKDDVEKSLEVTDLINEIDTIRAEIFSFNRRKNVEQEVENALMNLWKLQLIADDITELLRLISPSEYSCEPATISIPIYDEVISDSVNKIRRHTSGSGRKNLINKKTRSSQKELSVKNKSCLKNDTSNFTPTKQVTIVPPKIYPQLVLKKSIVLTAKTTMTNVSTEFTCSEKLHNFTPKKRSQISVKFEQHRQHVINNY</sequence>
<keyword evidence="1" id="KW-0175">Coiled coil</keyword>
<keyword evidence="3" id="KW-1185">Reference proteome</keyword>
<organism evidence="2 3">
    <name type="scientific">Lasius platythorax</name>
    <dbReference type="NCBI Taxonomy" id="488582"/>
    <lineage>
        <taxon>Eukaryota</taxon>
        <taxon>Metazoa</taxon>
        <taxon>Ecdysozoa</taxon>
        <taxon>Arthropoda</taxon>
        <taxon>Hexapoda</taxon>
        <taxon>Insecta</taxon>
        <taxon>Pterygota</taxon>
        <taxon>Neoptera</taxon>
        <taxon>Endopterygota</taxon>
        <taxon>Hymenoptera</taxon>
        <taxon>Apocrita</taxon>
        <taxon>Aculeata</taxon>
        <taxon>Formicoidea</taxon>
        <taxon>Formicidae</taxon>
        <taxon>Formicinae</taxon>
        <taxon>Lasius</taxon>
        <taxon>Lasius</taxon>
    </lineage>
</organism>
<accession>A0AAV2NCB0</accession>
<dbReference type="EMBL" id="OZ034835">
    <property type="protein sequence ID" value="CAL1677172.1"/>
    <property type="molecule type" value="Genomic_DNA"/>
</dbReference>
<evidence type="ECO:0000313" key="2">
    <source>
        <dbReference type="EMBL" id="CAL1677172.1"/>
    </source>
</evidence>
<dbReference type="Proteomes" id="UP001497644">
    <property type="component" value="Chromosome 12"/>
</dbReference>
<dbReference type="AlphaFoldDB" id="A0AAV2NCB0"/>
<reference evidence="2" key="1">
    <citation type="submission" date="2024-04" db="EMBL/GenBank/DDBJ databases">
        <authorList>
            <consortium name="Molecular Ecology Group"/>
        </authorList>
    </citation>
    <scope>NUCLEOTIDE SEQUENCE</scope>
</reference>
<proteinExistence type="predicted"/>
<name>A0AAV2NCB0_9HYME</name>
<protein>
    <submittedName>
        <fullName evidence="2">Uncharacterized protein</fullName>
    </submittedName>
</protein>
<gene>
    <name evidence="2" type="ORF">LPLAT_LOCUS3229</name>
</gene>
<evidence type="ECO:0000256" key="1">
    <source>
        <dbReference type="SAM" id="Coils"/>
    </source>
</evidence>
<feature type="coiled-coil region" evidence="1">
    <location>
        <begin position="49"/>
        <end position="76"/>
    </location>
</feature>
<evidence type="ECO:0000313" key="3">
    <source>
        <dbReference type="Proteomes" id="UP001497644"/>
    </source>
</evidence>